<dbReference type="GO" id="GO:0005886">
    <property type="term" value="C:plasma membrane"/>
    <property type="evidence" value="ECO:0007669"/>
    <property type="project" value="UniProtKB-SubCell"/>
</dbReference>
<evidence type="ECO:0000256" key="5">
    <source>
        <dbReference type="ARBA" id="ARBA00023004"/>
    </source>
</evidence>
<dbReference type="PANTHER" id="PTHR36964">
    <property type="entry name" value="PROTEIN-METHIONINE-SULFOXIDE REDUCTASE HEME-BINDING SUBUNIT MSRQ"/>
    <property type="match status" value="1"/>
</dbReference>
<feature type="transmembrane region" description="Helical" evidence="7">
    <location>
        <begin position="52"/>
        <end position="70"/>
    </location>
</feature>
<dbReference type="Pfam" id="PF01794">
    <property type="entry name" value="Ferric_reduct"/>
    <property type="match status" value="1"/>
</dbReference>
<dbReference type="HAMAP" id="MF_01207">
    <property type="entry name" value="MsrQ"/>
    <property type="match status" value="1"/>
</dbReference>
<reference evidence="9 10" key="1">
    <citation type="journal article" date="2013" name="Genome Announc.">
        <title>Genome Sequence of Novosphingobium lindaniclasticum LE124T, Isolated from a Hexachlorocyclohexane Dumpsite.</title>
        <authorList>
            <person name="Saxena A."/>
            <person name="Nayyar N."/>
            <person name="Sangwan N."/>
            <person name="Kumari R."/>
            <person name="Khurana J.P."/>
            <person name="Lal R."/>
        </authorList>
    </citation>
    <scope>NUCLEOTIDE SEQUENCE [LARGE SCALE GENOMIC DNA]</scope>
    <source>
        <strain evidence="9 10">LE124</strain>
    </source>
</reference>
<gene>
    <name evidence="7" type="primary">msrQ</name>
    <name evidence="9" type="ORF">L284_10900</name>
</gene>
<evidence type="ECO:0000313" key="9">
    <source>
        <dbReference type="EMBL" id="EQB15908.1"/>
    </source>
</evidence>
<keyword evidence="7" id="KW-0285">Flavoprotein</keyword>
<keyword evidence="7" id="KW-0249">Electron transport</keyword>
<feature type="transmembrane region" description="Helical" evidence="7">
    <location>
        <begin position="12"/>
        <end position="32"/>
    </location>
</feature>
<dbReference type="GO" id="GO:0020037">
    <property type="term" value="F:heme binding"/>
    <property type="evidence" value="ECO:0007669"/>
    <property type="project" value="UniProtKB-UniRule"/>
</dbReference>
<dbReference type="eggNOG" id="COG2717">
    <property type="taxonomic scope" value="Bacteria"/>
</dbReference>
<dbReference type="PANTHER" id="PTHR36964:SF1">
    <property type="entry name" value="PROTEIN-METHIONINE-SULFOXIDE REDUCTASE HEME-BINDING SUBUNIT MSRQ"/>
    <property type="match status" value="1"/>
</dbReference>
<dbReference type="GO" id="GO:0016679">
    <property type="term" value="F:oxidoreductase activity, acting on diphenols and related substances as donors"/>
    <property type="evidence" value="ECO:0007669"/>
    <property type="project" value="TreeGrafter"/>
</dbReference>
<feature type="transmembrane region" description="Helical" evidence="7">
    <location>
        <begin position="155"/>
        <end position="173"/>
    </location>
</feature>
<dbReference type="EMBL" id="ATHL01000075">
    <property type="protein sequence ID" value="EQB15908.1"/>
    <property type="molecule type" value="Genomic_DNA"/>
</dbReference>
<comment type="caution">
    <text evidence="9">The sequence shown here is derived from an EMBL/GenBank/DDBJ whole genome shotgun (WGS) entry which is preliminary data.</text>
</comment>
<evidence type="ECO:0000256" key="2">
    <source>
        <dbReference type="ARBA" id="ARBA00022448"/>
    </source>
</evidence>
<proteinExistence type="inferred from homology"/>
<dbReference type="Proteomes" id="UP000015527">
    <property type="component" value="Unassembled WGS sequence"/>
</dbReference>
<keyword evidence="7" id="KW-0288">FMN</keyword>
<accession>T0HUS9</accession>
<evidence type="ECO:0000256" key="1">
    <source>
        <dbReference type="ARBA" id="ARBA00004141"/>
    </source>
</evidence>
<comment type="subcellular location">
    <subcellularLocation>
        <location evidence="7">Cell membrane</location>
        <topology evidence="7">Multi-pass membrane protein</topology>
    </subcellularLocation>
    <subcellularLocation>
        <location evidence="1">Membrane</location>
        <topology evidence="1">Multi-pass membrane protein</topology>
    </subcellularLocation>
</comment>
<organism evidence="9 10">
    <name type="scientific">Novosphingobium lindaniclasticum LE124</name>
    <dbReference type="NCBI Taxonomy" id="1096930"/>
    <lineage>
        <taxon>Bacteria</taxon>
        <taxon>Pseudomonadati</taxon>
        <taxon>Pseudomonadota</taxon>
        <taxon>Alphaproteobacteria</taxon>
        <taxon>Sphingomonadales</taxon>
        <taxon>Sphingomonadaceae</taxon>
        <taxon>Novosphingobium</taxon>
    </lineage>
</organism>
<dbReference type="OrthoDB" id="9788328at2"/>
<dbReference type="InterPro" id="IPR013130">
    <property type="entry name" value="Fe3_Rdtase_TM_dom"/>
</dbReference>
<feature type="transmembrane region" description="Helical" evidence="7">
    <location>
        <begin position="82"/>
        <end position="98"/>
    </location>
</feature>
<evidence type="ECO:0000313" key="10">
    <source>
        <dbReference type="Proteomes" id="UP000015527"/>
    </source>
</evidence>
<dbReference type="GO" id="GO:0046872">
    <property type="term" value="F:metal ion binding"/>
    <property type="evidence" value="ECO:0007669"/>
    <property type="project" value="UniProtKB-KW"/>
</dbReference>
<comment type="cofactor">
    <cofactor evidence="7">
        <name>FMN</name>
        <dbReference type="ChEBI" id="CHEBI:58210"/>
    </cofactor>
    <text evidence="7">Binds 1 FMN per subunit.</text>
</comment>
<comment type="function">
    <text evidence="7">Part of the MsrPQ system that repairs oxidized periplasmic proteins containing methionine sulfoxide residues (Met-O), using respiratory chain electrons. Thus protects these proteins from oxidative-stress damage caused by reactive species of oxygen and chlorine generated by the host defense mechanisms. MsrPQ is essential for the maintenance of envelope integrity under bleach stress, rescuing a wide series of structurally unrelated periplasmic proteins from methionine oxidation. MsrQ provides electrons for reduction to the reductase catalytic subunit MsrP, using the quinone pool of the respiratory chain.</text>
</comment>
<evidence type="ECO:0000259" key="8">
    <source>
        <dbReference type="Pfam" id="PF01794"/>
    </source>
</evidence>
<dbReference type="PATRIC" id="fig|1096930.3.peg.2159"/>
<name>T0HUS9_9SPHN</name>
<keyword evidence="7" id="KW-0479">Metal-binding</keyword>
<dbReference type="GO" id="GO:0010181">
    <property type="term" value="F:FMN binding"/>
    <property type="evidence" value="ECO:0007669"/>
    <property type="project" value="UniProtKB-UniRule"/>
</dbReference>
<dbReference type="AlphaFoldDB" id="T0HUS9"/>
<keyword evidence="10" id="KW-1185">Reference proteome</keyword>
<keyword evidence="7" id="KW-0349">Heme</keyword>
<keyword evidence="4 7" id="KW-1133">Transmembrane helix</keyword>
<dbReference type="GO" id="GO:0030091">
    <property type="term" value="P:protein repair"/>
    <property type="evidence" value="ECO:0007669"/>
    <property type="project" value="UniProtKB-UniRule"/>
</dbReference>
<keyword evidence="6 7" id="KW-0472">Membrane</keyword>
<protein>
    <recommendedName>
        <fullName evidence="7">Protein-methionine-sulfoxide reductase heme-binding subunit MsrQ</fullName>
    </recommendedName>
    <alternativeName>
        <fullName evidence="7">Flavocytochrome MsrQ</fullName>
    </alternativeName>
</protein>
<feature type="transmembrane region" description="Helical" evidence="7">
    <location>
        <begin position="118"/>
        <end position="134"/>
    </location>
</feature>
<keyword evidence="2 7" id="KW-0813">Transport</keyword>
<comment type="similarity">
    <text evidence="7">Belongs to the MsrQ family.</text>
</comment>
<sequence>MAAVKRPVRPALESALVWLLCAAPLLLILWWGFTGGLTANPVEFVLRELGLWGLRFLCLTLAVTLLARYSGMPRLMRFRRRIGLWAFAYVTLHLLTYLGVAHEFDWAEIATDIAKRPYITIGMGAFALLVPLAVTSADAVRRKLKPRSWRRLHRLVYLIAALGVVHYFLLVKADTRSPLLYGAIVTALLAARIPSWTGARARPAR</sequence>
<evidence type="ECO:0000256" key="6">
    <source>
        <dbReference type="ARBA" id="ARBA00023136"/>
    </source>
</evidence>
<keyword evidence="5 7" id="KW-0408">Iron</keyword>
<evidence type="ECO:0000256" key="3">
    <source>
        <dbReference type="ARBA" id="ARBA00022692"/>
    </source>
</evidence>
<comment type="subunit">
    <text evidence="7">Heterodimer of a catalytic subunit (MsrP) and a heme-binding subunit (MsrQ).</text>
</comment>
<keyword evidence="7" id="KW-1003">Cell membrane</keyword>
<comment type="cofactor">
    <cofactor evidence="7">
        <name>heme b</name>
        <dbReference type="ChEBI" id="CHEBI:60344"/>
    </cofactor>
    <text evidence="7">Binds 1 heme b (iron(II)-protoporphyrin IX) group per subunit.</text>
</comment>
<feature type="domain" description="Ferric oxidoreductase" evidence="8">
    <location>
        <begin position="49"/>
        <end position="164"/>
    </location>
</feature>
<dbReference type="GO" id="GO:0009055">
    <property type="term" value="F:electron transfer activity"/>
    <property type="evidence" value="ECO:0007669"/>
    <property type="project" value="UniProtKB-UniRule"/>
</dbReference>
<dbReference type="InterPro" id="IPR022837">
    <property type="entry name" value="MsrQ-like"/>
</dbReference>
<feature type="transmembrane region" description="Helical" evidence="7">
    <location>
        <begin position="179"/>
        <end position="199"/>
    </location>
</feature>
<evidence type="ECO:0000256" key="7">
    <source>
        <dbReference type="HAMAP-Rule" id="MF_01207"/>
    </source>
</evidence>
<keyword evidence="3 7" id="KW-0812">Transmembrane</keyword>
<evidence type="ECO:0000256" key="4">
    <source>
        <dbReference type="ARBA" id="ARBA00022989"/>
    </source>
</evidence>